<dbReference type="RefSeq" id="WP_276304954.1">
    <property type="nucleotide sequence ID" value="NZ_CP119992.1"/>
</dbReference>
<evidence type="ECO:0000259" key="1">
    <source>
        <dbReference type="Pfam" id="PF18545"/>
    </source>
</evidence>
<evidence type="ECO:0000313" key="3">
    <source>
        <dbReference type="Proteomes" id="UP001596547"/>
    </source>
</evidence>
<reference evidence="2 3" key="1">
    <citation type="journal article" date="2019" name="Int. J. Syst. Evol. Microbiol.">
        <title>The Global Catalogue of Microorganisms (GCM) 10K type strain sequencing project: providing services to taxonomists for standard genome sequencing and annotation.</title>
        <authorList>
            <consortium name="The Broad Institute Genomics Platform"/>
            <consortium name="The Broad Institute Genome Sequencing Center for Infectious Disease"/>
            <person name="Wu L."/>
            <person name="Ma J."/>
        </authorList>
    </citation>
    <scope>NUCLEOTIDE SEQUENCE [LARGE SCALE GENOMIC DNA]</scope>
    <source>
        <strain evidence="2 3">PSR21</strain>
    </source>
</reference>
<dbReference type="Pfam" id="PF18545">
    <property type="entry name" value="HalOD1"/>
    <property type="match status" value="1"/>
</dbReference>
<comment type="caution">
    <text evidence="2">The sequence shown here is derived from an EMBL/GenBank/DDBJ whole genome shotgun (WGS) entry which is preliminary data.</text>
</comment>
<dbReference type="GeneID" id="79314519"/>
<dbReference type="EMBL" id="JBHTBF010000001">
    <property type="protein sequence ID" value="MFC7315552.1"/>
    <property type="molecule type" value="Genomic_DNA"/>
</dbReference>
<evidence type="ECO:0000313" key="2">
    <source>
        <dbReference type="EMBL" id="MFC7315552.1"/>
    </source>
</evidence>
<accession>A0ABD6A5Z9</accession>
<proteinExistence type="predicted"/>
<gene>
    <name evidence="2" type="ORF">ACFQPE_01905</name>
</gene>
<keyword evidence="3" id="KW-1185">Reference proteome</keyword>
<sequence>MSIRSVEQYISDDDTGVIRGRASVDWASSDPVIDAVIDALVEVTGTDATDLDPLFEYVDPDALTALFQPTSNATPPAVTAMQFAYDEYAVVVTADEVFVIEH</sequence>
<dbReference type="Proteomes" id="UP001596547">
    <property type="component" value="Unassembled WGS sequence"/>
</dbReference>
<protein>
    <submittedName>
        <fullName evidence="2">HalOD1 output domain-containing protein</fullName>
    </submittedName>
</protein>
<dbReference type="AlphaFoldDB" id="A0ABD6A5Z9"/>
<name>A0ABD6A5Z9_9EURY</name>
<dbReference type="InterPro" id="IPR040624">
    <property type="entry name" value="HalOD1"/>
</dbReference>
<organism evidence="2 3">
    <name type="scientific">Halomarina halobia</name>
    <dbReference type="NCBI Taxonomy" id="3033386"/>
    <lineage>
        <taxon>Archaea</taxon>
        <taxon>Methanobacteriati</taxon>
        <taxon>Methanobacteriota</taxon>
        <taxon>Stenosarchaea group</taxon>
        <taxon>Halobacteria</taxon>
        <taxon>Halobacteriales</taxon>
        <taxon>Natronomonadaceae</taxon>
        <taxon>Halomarina</taxon>
    </lineage>
</organism>
<feature type="domain" description="Halobacterial output" evidence="1">
    <location>
        <begin position="29"/>
        <end position="100"/>
    </location>
</feature>